<feature type="transmembrane region" description="Helical" evidence="5">
    <location>
        <begin position="61"/>
        <end position="79"/>
    </location>
</feature>
<dbReference type="HOGENOM" id="CLU_059630_3_1_1"/>
<dbReference type="GeneID" id="9839384"/>
<evidence type="ECO:0000256" key="1">
    <source>
        <dbReference type="ARBA" id="ARBA00004370"/>
    </source>
</evidence>
<accession>E3LK39</accession>
<dbReference type="Pfam" id="PF10328">
    <property type="entry name" value="7TM_GPCR_Srx"/>
    <property type="match status" value="1"/>
</dbReference>
<keyword evidence="3 5" id="KW-1133">Transmembrane helix</keyword>
<dbReference type="KEGG" id="crq:GCK72_019011"/>
<dbReference type="eggNOG" id="ENOG502THAJ">
    <property type="taxonomic scope" value="Eukaryota"/>
</dbReference>
<evidence type="ECO:0000256" key="5">
    <source>
        <dbReference type="SAM" id="Phobius"/>
    </source>
</evidence>
<dbReference type="CTD" id="9839384"/>
<dbReference type="SUPFAM" id="SSF81321">
    <property type="entry name" value="Family A G protein-coupled receptor-like"/>
    <property type="match status" value="1"/>
</dbReference>
<sequence>MSLLPSNYTLDTDDRLVGALVSTECCIGAILITLIIIGCFKIPAMRTPFGNLTINQSTGQMIACLSNGIFFFFAFIVDSRTMVEYSYIIGAVSLCLLGIIIVSYFLMSLNRLTAISLPFQYRWLFGKKAIRLMISLNWGIPLAISAYLMILKECGFQFFHYGWTFSTIPNRELCGPSLRLYLTLSQMPVTVLTVICDILTFSMLVIGRHRIFKSKSAEMKRREMNFARQVLAQGAVSLIHSFWYNRGRDLIPGFSEEWRIFLTTSFSSNLLHVFDATVVFTCNFEFKDWLLKQKKKQTLVIVSTIRGRSQ</sequence>
<proteinExistence type="predicted"/>
<dbReference type="CDD" id="cd00637">
    <property type="entry name" value="7tm_classA_rhodopsin-like"/>
    <property type="match status" value="1"/>
</dbReference>
<dbReference type="OMA" id="ECGFQFF"/>
<comment type="subcellular location">
    <subcellularLocation>
        <location evidence="1">Membrane</location>
    </subcellularLocation>
</comment>
<dbReference type="PROSITE" id="PS50262">
    <property type="entry name" value="G_PROTEIN_RECEP_F1_2"/>
    <property type="match status" value="1"/>
</dbReference>
<dbReference type="AlphaFoldDB" id="E3LK39"/>
<keyword evidence="8" id="KW-1185">Reference proteome</keyword>
<dbReference type="PANTHER" id="PTHR23017">
    <property type="entry name" value="SERPENTINE RECEPTOR, CLASS X"/>
    <property type="match status" value="1"/>
</dbReference>
<evidence type="ECO:0000259" key="6">
    <source>
        <dbReference type="PROSITE" id="PS50262"/>
    </source>
</evidence>
<evidence type="ECO:0000256" key="4">
    <source>
        <dbReference type="ARBA" id="ARBA00023136"/>
    </source>
</evidence>
<evidence type="ECO:0000256" key="3">
    <source>
        <dbReference type="ARBA" id="ARBA00022989"/>
    </source>
</evidence>
<dbReference type="InterPro" id="IPR019430">
    <property type="entry name" value="7TM_GPCR_serpentine_rcpt_Srx"/>
</dbReference>
<feature type="transmembrane region" description="Helical" evidence="5">
    <location>
        <begin position="85"/>
        <end position="109"/>
    </location>
</feature>
<feature type="domain" description="G-protein coupled receptors family 1 profile" evidence="6">
    <location>
        <begin position="28"/>
        <end position="239"/>
    </location>
</feature>
<keyword evidence="2 5" id="KW-0812">Transmembrane</keyword>
<feature type="transmembrane region" description="Helical" evidence="5">
    <location>
        <begin position="187"/>
        <end position="206"/>
    </location>
</feature>
<gene>
    <name evidence="7" type="ORF">CRE_18414</name>
</gene>
<dbReference type="InterPro" id="IPR017452">
    <property type="entry name" value="GPCR_Rhodpsn_7TM"/>
</dbReference>
<dbReference type="Proteomes" id="UP000008281">
    <property type="component" value="Unassembled WGS sequence"/>
</dbReference>
<dbReference type="PANTHER" id="PTHR23017:SF2">
    <property type="entry name" value="G-PROTEIN COUPLED RECEPTORS FAMILY 1 PROFILE DOMAIN-CONTAINING PROTEIN"/>
    <property type="match status" value="1"/>
</dbReference>
<keyword evidence="4 5" id="KW-0472">Membrane</keyword>
<dbReference type="InParanoid" id="E3LK39"/>
<evidence type="ECO:0000256" key="2">
    <source>
        <dbReference type="ARBA" id="ARBA00022692"/>
    </source>
</evidence>
<reference evidence="7" key="1">
    <citation type="submission" date="2007-07" db="EMBL/GenBank/DDBJ databases">
        <title>PCAP assembly of the Caenorhabditis remanei genome.</title>
        <authorList>
            <consortium name="The Caenorhabditis remanei Sequencing Consortium"/>
            <person name="Wilson R.K."/>
        </authorList>
    </citation>
    <scope>NUCLEOTIDE SEQUENCE [LARGE SCALE GENOMIC DNA]</scope>
    <source>
        <strain evidence="7">PB4641</strain>
    </source>
</reference>
<dbReference type="OrthoDB" id="5844478at2759"/>
<dbReference type="GO" id="GO:0016020">
    <property type="term" value="C:membrane"/>
    <property type="evidence" value="ECO:0007669"/>
    <property type="project" value="UniProtKB-SubCell"/>
</dbReference>
<protein>
    <recommendedName>
        <fullName evidence="6">G-protein coupled receptors family 1 profile domain-containing protein</fullName>
    </recommendedName>
</protein>
<name>E3LK39_CAERE</name>
<dbReference type="EMBL" id="DS268410">
    <property type="protein sequence ID" value="EFO99745.1"/>
    <property type="molecule type" value="Genomic_DNA"/>
</dbReference>
<feature type="transmembrane region" description="Helical" evidence="5">
    <location>
        <begin position="20"/>
        <end position="40"/>
    </location>
</feature>
<dbReference type="Gene3D" id="1.20.1070.10">
    <property type="entry name" value="Rhodopsin 7-helix transmembrane proteins"/>
    <property type="match status" value="1"/>
</dbReference>
<evidence type="ECO:0000313" key="7">
    <source>
        <dbReference type="EMBL" id="EFO99745.1"/>
    </source>
</evidence>
<dbReference type="RefSeq" id="XP_003115258.2">
    <property type="nucleotide sequence ID" value="XM_003115210.2"/>
</dbReference>
<evidence type="ECO:0000313" key="8">
    <source>
        <dbReference type="Proteomes" id="UP000008281"/>
    </source>
</evidence>
<feature type="transmembrane region" description="Helical" evidence="5">
    <location>
        <begin position="130"/>
        <end position="150"/>
    </location>
</feature>
<organism evidence="8">
    <name type="scientific">Caenorhabditis remanei</name>
    <name type="common">Caenorhabditis vulgaris</name>
    <dbReference type="NCBI Taxonomy" id="31234"/>
    <lineage>
        <taxon>Eukaryota</taxon>
        <taxon>Metazoa</taxon>
        <taxon>Ecdysozoa</taxon>
        <taxon>Nematoda</taxon>
        <taxon>Chromadorea</taxon>
        <taxon>Rhabditida</taxon>
        <taxon>Rhabditina</taxon>
        <taxon>Rhabditomorpha</taxon>
        <taxon>Rhabditoidea</taxon>
        <taxon>Rhabditidae</taxon>
        <taxon>Peloderinae</taxon>
        <taxon>Caenorhabditis</taxon>
    </lineage>
</organism>